<evidence type="ECO:0000313" key="2">
    <source>
        <dbReference type="Proteomes" id="UP000009022"/>
    </source>
</evidence>
<dbReference type="OMA" id="ICKCRAS"/>
<dbReference type="RefSeq" id="XP_002118503.1">
    <property type="nucleotide sequence ID" value="XM_002118467.1"/>
</dbReference>
<dbReference type="CTD" id="6759717"/>
<dbReference type="PhylomeDB" id="B3SE34"/>
<sequence>MDVNATVFFNGILDYFSVQRFMSYELATVICKIDMSCAVISLPVACLTLLVMSIERYHAVAIIQFRSVELSTVGDNVAVRIPDVDRAKGDHRNLIAVVLERTAEGYYRLGTSAGILKSLYSIAQFESCEKHFMSLNDVYKNNQVSLRQAATFVSVGKGQGVFHRNCKRNCSSKICKCRASMVLCNSRCHQSMPCTNKG</sequence>
<organism evidence="1 2">
    <name type="scientific">Trichoplax adhaerens</name>
    <name type="common">Trichoplax reptans</name>
    <dbReference type="NCBI Taxonomy" id="10228"/>
    <lineage>
        <taxon>Eukaryota</taxon>
        <taxon>Metazoa</taxon>
        <taxon>Placozoa</taxon>
        <taxon>Uniplacotomia</taxon>
        <taxon>Trichoplacea</taxon>
        <taxon>Trichoplacidae</taxon>
        <taxon>Trichoplax</taxon>
    </lineage>
</organism>
<dbReference type="AlphaFoldDB" id="B3SE34"/>
<reference evidence="1 2" key="1">
    <citation type="journal article" date="2008" name="Nature">
        <title>The Trichoplax genome and the nature of placozoans.</title>
        <authorList>
            <person name="Srivastava M."/>
            <person name="Begovic E."/>
            <person name="Chapman J."/>
            <person name="Putnam N.H."/>
            <person name="Hellsten U."/>
            <person name="Kawashima T."/>
            <person name="Kuo A."/>
            <person name="Mitros T."/>
            <person name="Salamov A."/>
            <person name="Carpenter M.L."/>
            <person name="Signorovitch A.Y."/>
            <person name="Moreno M.A."/>
            <person name="Kamm K."/>
            <person name="Grimwood J."/>
            <person name="Schmutz J."/>
            <person name="Shapiro H."/>
            <person name="Grigoriev I.V."/>
            <person name="Buss L.W."/>
            <person name="Schierwater B."/>
            <person name="Dellaporta S.L."/>
            <person name="Rokhsar D.S."/>
        </authorList>
    </citation>
    <scope>NUCLEOTIDE SEQUENCE [LARGE SCALE GENOMIC DNA]</scope>
    <source>
        <strain evidence="1 2">Grell-BS-1999</strain>
    </source>
</reference>
<dbReference type="InParanoid" id="B3SE34"/>
<dbReference type="EMBL" id="DS985346">
    <property type="protein sequence ID" value="EDV19011.1"/>
    <property type="molecule type" value="Genomic_DNA"/>
</dbReference>
<dbReference type="GeneID" id="6759717"/>
<name>B3SE34_TRIAD</name>
<dbReference type="HOGENOM" id="CLU_1379748_0_0_1"/>
<gene>
    <name evidence="1" type="ORF">TRIADDRAFT_62538</name>
</gene>
<accession>B3SE34</accession>
<evidence type="ECO:0000313" key="1">
    <source>
        <dbReference type="EMBL" id="EDV19011.1"/>
    </source>
</evidence>
<dbReference type="Proteomes" id="UP000009022">
    <property type="component" value="Unassembled WGS sequence"/>
</dbReference>
<protein>
    <submittedName>
        <fullName evidence="1">Uncharacterized protein</fullName>
    </submittedName>
</protein>
<keyword evidence="2" id="KW-1185">Reference proteome</keyword>
<dbReference type="KEGG" id="tad:TRIADDRAFT_62538"/>
<proteinExistence type="predicted"/>
<dbReference type="OrthoDB" id="6773637at2759"/>